<dbReference type="Pfam" id="PF00941">
    <property type="entry name" value="FAD_binding_5"/>
    <property type="match status" value="1"/>
</dbReference>
<dbReference type="PANTHER" id="PTHR42659">
    <property type="entry name" value="XANTHINE DEHYDROGENASE SUBUNIT C-RELATED"/>
    <property type="match status" value="1"/>
</dbReference>
<dbReference type="InterPro" id="IPR016169">
    <property type="entry name" value="FAD-bd_PCMH_sub2"/>
</dbReference>
<dbReference type="InterPro" id="IPR036318">
    <property type="entry name" value="FAD-bd_PCMH-like_sf"/>
</dbReference>
<dbReference type="InterPro" id="IPR036683">
    <property type="entry name" value="CO_DH_flav_C_dom_sf"/>
</dbReference>
<name>A0A381XG92_9ZZZZ</name>
<dbReference type="Gene3D" id="3.30.465.10">
    <property type="match status" value="2"/>
</dbReference>
<keyword evidence="1" id="KW-0285">Flavoprotein</keyword>
<dbReference type="PROSITE" id="PS51387">
    <property type="entry name" value="FAD_PCMH"/>
    <property type="match status" value="1"/>
</dbReference>
<dbReference type="InterPro" id="IPR051312">
    <property type="entry name" value="Diverse_Substr_Oxidored"/>
</dbReference>
<dbReference type="SUPFAM" id="SSF56176">
    <property type="entry name" value="FAD-binding/transporter-associated domain-like"/>
    <property type="match status" value="1"/>
</dbReference>
<gene>
    <name evidence="5" type="ORF">METZ01_LOCUS116593</name>
</gene>
<dbReference type="InterPro" id="IPR002346">
    <property type="entry name" value="Mopterin_DH_FAD-bd"/>
</dbReference>
<dbReference type="InterPro" id="IPR005107">
    <property type="entry name" value="CO_DH_flav_C"/>
</dbReference>
<dbReference type="AlphaFoldDB" id="A0A381XG92"/>
<accession>A0A381XG92</accession>
<evidence type="ECO:0000256" key="1">
    <source>
        <dbReference type="ARBA" id="ARBA00022630"/>
    </source>
</evidence>
<organism evidence="5">
    <name type="scientific">marine metagenome</name>
    <dbReference type="NCBI Taxonomy" id="408172"/>
    <lineage>
        <taxon>unclassified sequences</taxon>
        <taxon>metagenomes</taxon>
        <taxon>ecological metagenomes</taxon>
    </lineage>
</organism>
<reference evidence="5" key="1">
    <citation type="submission" date="2018-05" db="EMBL/GenBank/DDBJ databases">
        <authorList>
            <person name="Lanie J.A."/>
            <person name="Ng W.-L."/>
            <person name="Kazmierczak K.M."/>
            <person name="Andrzejewski T.M."/>
            <person name="Davidsen T.M."/>
            <person name="Wayne K.J."/>
            <person name="Tettelin H."/>
            <person name="Glass J.I."/>
            <person name="Rusch D."/>
            <person name="Podicherti R."/>
            <person name="Tsui H.-C.T."/>
            <person name="Winkler M.E."/>
        </authorList>
    </citation>
    <scope>NUCLEOTIDE SEQUENCE</scope>
</reference>
<sequence length="331" mass="36457">MLKDMMPHFELFQPADLANAFDLLDRFGEDCWTIAGGHDSLGWFKDRGKQPSAVIDLAGIPGLEGIRETADGVEIGAMTTLTEVERHPLIQEKFGLLAEATRMVASPQIRNSGTLGGNLCQDARCWYYRYGLSCYRAGGNTCYASAPEAINREHCIFEGNRCVAVTPSDPASALVALEASMVIRNSRGERFVAAEDFFMKPSVDITRMTVLEPNDLLTTIRIPNTWAGAEFYFEKVADRGSWDFPLVNVAAALRVEGDRIERASIVSGGVQCTPRRLEQVEELITGRDRNDETAELAGALAVRGAEPLNFNHFKVPLMENLVKRAVRDAVA</sequence>
<evidence type="ECO:0000313" key="5">
    <source>
        <dbReference type="EMBL" id="SVA63739.1"/>
    </source>
</evidence>
<feature type="domain" description="FAD-binding PCMH-type" evidence="4">
    <location>
        <begin position="4"/>
        <end position="227"/>
    </location>
</feature>
<dbReference type="Gene3D" id="3.30.43.10">
    <property type="entry name" value="Uridine Diphospho-n-acetylenolpyruvylglucosamine Reductase, domain 2"/>
    <property type="match status" value="1"/>
</dbReference>
<dbReference type="EMBL" id="UINC01015065">
    <property type="protein sequence ID" value="SVA63739.1"/>
    <property type="molecule type" value="Genomic_DNA"/>
</dbReference>
<dbReference type="PANTHER" id="PTHR42659:SF2">
    <property type="entry name" value="XANTHINE DEHYDROGENASE SUBUNIT C-RELATED"/>
    <property type="match status" value="1"/>
</dbReference>
<dbReference type="SMART" id="SM01092">
    <property type="entry name" value="CO_deh_flav_C"/>
    <property type="match status" value="1"/>
</dbReference>
<dbReference type="InterPro" id="IPR016166">
    <property type="entry name" value="FAD-bd_PCMH"/>
</dbReference>
<keyword evidence="2" id="KW-0274">FAD</keyword>
<proteinExistence type="predicted"/>
<evidence type="ECO:0000256" key="2">
    <source>
        <dbReference type="ARBA" id="ARBA00022827"/>
    </source>
</evidence>
<dbReference type="SUPFAM" id="SSF55447">
    <property type="entry name" value="CO dehydrogenase flavoprotein C-terminal domain-like"/>
    <property type="match status" value="1"/>
</dbReference>
<keyword evidence="3" id="KW-0560">Oxidoreductase</keyword>
<evidence type="ECO:0000256" key="3">
    <source>
        <dbReference type="ARBA" id="ARBA00023002"/>
    </source>
</evidence>
<dbReference type="GO" id="GO:0071949">
    <property type="term" value="F:FAD binding"/>
    <property type="evidence" value="ECO:0007669"/>
    <property type="project" value="InterPro"/>
</dbReference>
<dbReference type="InterPro" id="IPR016167">
    <property type="entry name" value="FAD-bd_PCMH_sub1"/>
</dbReference>
<evidence type="ECO:0000259" key="4">
    <source>
        <dbReference type="PROSITE" id="PS51387"/>
    </source>
</evidence>
<dbReference type="Gene3D" id="3.30.390.50">
    <property type="entry name" value="CO dehydrogenase flavoprotein, C-terminal domain"/>
    <property type="match status" value="1"/>
</dbReference>
<dbReference type="GO" id="GO:0016491">
    <property type="term" value="F:oxidoreductase activity"/>
    <property type="evidence" value="ECO:0007669"/>
    <property type="project" value="UniProtKB-KW"/>
</dbReference>
<protein>
    <recommendedName>
        <fullName evidence="4">FAD-binding PCMH-type domain-containing protein</fullName>
    </recommendedName>
</protein>
<dbReference type="Pfam" id="PF03450">
    <property type="entry name" value="CO_deh_flav_C"/>
    <property type="match status" value="1"/>
</dbReference>